<dbReference type="GO" id="GO:0006552">
    <property type="term" value="P:L-leucine catabolic process"/>
    <property type="evidence" value="ECO:0007669"/>
    <property type="project" value="TreeGrafter"/>
</dbReference>
<evidence type="ECO:0000256" key="3">
    <source>
        <dbReference type="ARBA" id="ARBA00012910"/>
    </source>
</evidence>
<dbReference type="GO" id="GO:0046951">
    <property type="term" value="P:ketone body biosynthetic process"/>
    <property type="evidence" value="ECO:0007669"/>
    <property type="project" value="TreeGrafter"/>
</dbReference>
<accession>A0A927FGQ0</accession>
<dbReference type="FunFam" id="3.20.20.70:FF:000071">
    <property type="entry name" value="Hydroxymethylglutaryl-CoA lyase"/>
    <property type="match status" value="1"/>
</dbReference>
<dbReference type="EMBL" id="JACYFT010000001">
    <property type="protein sequence ID" value="MBD8049738.1"/>
    <property type="molecule type" value="Genomic_DNA"/>
</dbReference>
<dbReference type="GO" id="GO:0004419">
    <property type="term" value="F:hydroxymethylglutaryl-CoA lyase activity"/>
    <property type="evidence" value="ECO:0007669"/>
    <property type="project" value="UniProtKB-EC"/>
</dbReference>
<dbReference type="PANTHER" id="PTHR42738:SF7">
    <property type="entry name" value="HYDROXYMETHYLGLUTARYL-COA LYASE"/>
    <property type="match status" value="1"/>
</dbReference>
<sequence>MSLPSRVQLIDVGPRDGLQNEKQPVPAAVKIELVHRLQAAGLTEIEVTSFVSPKWVPQMADNAEVMGGIQRQAGVRYSVLTPNLQGFEAALKTRPDEIVVFGAASEAFSHKNINCSIAESIERFAPVVQAALAAGIAVRGAMSCTVGCPYEGDVAPERVAYLAGLMKQIGVQRVDVADTIGVGTPLRVQKAIEATLQHFDVDHVCGHFHDTYGQALSNTLAALQMGVRNFQSSVAGLGGCPYAKGATGNVSTEDVVYMLHGMGIATGIDLDKLVDAGAFISDFLGRKPNSNVAKAILNKRAG</sequence>
<keyword evidence="4" id="KW-0479">Metal-binding</keyword>
<dbReference type="NCBIfam" id="NF004283">
    <property type="entry name" value="PRK05692.1"/>
    <property type="match status" value="1"/>
</dbReference>
<comment type="similarity">
    <text evidence="2">Belongs to the HMG-CoA lyase family.</text>
</comment>
<protein>
    <recommendedName>
        <fullName evidence="3">hydroxymethylglutaryl-CoA lyase</fullName>
        <ecNumber evidence="3">4.1.3.4</ecNumber>
    </recommendedName>
</protein>
<reference evidence="8 9" key="1">
    <citation type="submission" date="2020-09" db="EMBL/GenBank/DDBJ databases">
        <title>Genome seq and assembly of Limnohabitants sp.</title>
        <authorList>
            <person name="Chhetri G."/>
        </authorList>
    </citation>
    <scope>NUCLEOTIDE SEQUENCE [LARGE SCALE GENOMIC DNA]</scope>
    <source>
        <strain evidence="8 9">JUR4</strain>
    </source>
</reference>
<comment type="pathway">
    <text evidence="1">Metabolic intermediate metabolism; (S)-3-hydroxy-3-methylglutaryl-CoA degradation; acetoacetate from (S)-3-hydroxy-3-methylglutaryl-CoA: step 1/1.</text>
</comment>
<dbReference type="AlphaFoldDB" id="A0A927FGQ0"/>
<evidence type="ECO:0000313" key="8">
    <source>
        <dbReference type="EMBL" id="MBD8049738.1"/>
    </source>
</evidence>
<gene>
    <name evidence="8" type="ORF">IC609_04210</name>
</gene>
<proteinExistence type="inferred from homology"/>
<organism evidence="8 9">
    <name type="scientific">Limnohabitans radicicola</name>
    <dbReference type="NCBI Taxonomy" id="2771427"/>
    <lineage>
        <taxon>Bacteria</taxon>
        <taxon>Pseudomonadati</taxon>
        <taxon>Pseudomonadota</taxon>
        <taxon>Betaproteobacteria</taxon>
        <taxon>Burkholderiales</taxon>
        <taxon>Comamonadaceae</taxon>
        <taxon>Limnohabitans</taxon>
    </lineage>
</organism>
<dbReference type="PROSITE" id="PS50991">
    <property type="entry name" value="PYR_CT"/>
    <property type="match status" value="1"/>
</dbReference>
<dbReference type="InterPro" id="IPR000138">
    <property type="entry name" value="HMG_CoA_lyase_AS"/>
</dbReference>
<evidence type="ECO:0000256" key="4">
    <source>
        <dbReference type="ARBA" id="ARBA00022723"/>
    </source>
</evidence>
<dbReference type="PROSITE" id="PS01062">
    <property type="entry name" value="HMG_COA_LYASE"/>
    <property type="match status" value="1"/>
</dbReference>
<evidence type="ECO:0000313" key="9">
    <source>
        <dbReference type="Proteomes" id="UP000647424"/>
    </source>
</evidence>
<evidence type="ECO:0000256" key="5">
    <source>
        <dbReference type="ARBA" id="ARBA00023239"/>
    </source>
</evidence>
<dbReference type="Proteomes" id="UP000647424">
    <property type="component" value="Unassembled WGS sequence"/>
</dbReference>
<evidence type="ECO:0000256" key="6">
    <source>
        <dbReference type="ARBA" id="ARBA00049877"/>
    </source>
</evidence>
<dbReference type="InterPro" id="IPR043594">
    <property type="entry name" value="HMGL"/>
</dbReference>
<evidence type="ECO:0000256" key="1">
    <source>
        <dbReference type="ARBA" id="ARBA00005143"/>
    </source>
</evidence>
<dbReference type="Gene3D" id="3.20.20.70">
    <property type="entry name" value="Aldolase class I"/>
    <property type="match status" value="1"/>
</dbReference>
<keyword evidence="5 8" id="KW-0456">Lyase</keyword>
<dbReference type="InterPro" id="IPR013785">
    <property type="entry name" value="Aldolase_TIM"/>
</dbReference>
<comment type="caution">
    <text evidence="8">The sequence shown here is derived from an EMBL/GenBank/DDBJ whole genome shotgun (WGS) entry which is preliminary data.</text>
</comment>
<dbReference type="Pfam" id="PF00682">
    <property type="entry name" value="HMGL-like"/>
    <property type="match status" value="1"/>
</dbReference>
<name>A0A927FGQ0_9BURK</name>
<dbReference type="SUPFAM" id="SSF51569">
    <property type="entry name" value="Aldolase"/>
    <property type="match status" value="1"/>
</dbReference>
<dbReference type="EC" id="4.1.3.4" evidence="3"/>
<dbReference type="PANTHER" id="PTHR42738">
    <property type="entry name" value="HYDROXYMETHYLGLUTARYL-COA LYASE"/>
    <property type="match status" value="1"/>
</dbReference>
<dbReference type="GO" id="GO:0046872">
    <property type="term" value="F:metal ion binding"/>
    <property type="evidence" value="ECO:0007669"/>
    <property type="project" value="UniProtKB-KW"/>
</dbReference>
<dbReference type="InterPro" id="IPR000891">
    <property type="entry name" value="PYR_CT"/>
</dbReference>
<comment type="catalytic activity">
    <reaction evidence="6">
        <text>(3S)-3-hydroxy-3-methylglutaryl-CoA = acetoacetate + acetyl-CoA</text>
        <dbReference type="Rhea" id="RHEA:24404"/>
        <dbReference type="ChEBI" id="CHEBI:13705"/>
        <dbReference type="ChEBI" id="CHEBI:43074"/>
        <dbReference type="ChEBI" id="CHEBI:57288"/>
        <dbReference type="EC" id="4.1.3.4"/>
    </reaction>
</comment>
<dbReference type="RefSeq" id="WP_191818187.1">
    <property type="nucleotide sequence ID" value="NZ_JACYFT010000001.1"/>
</dbReference>
<dbReference type="CDD" id="cd07938">
    <property type="entry name" value="DRE_TIM_HMGL"/>
    <property type="match status" value="1"/>
</dbReference>
<feature type="domain" description="Pyruvate carboxyltransferase" evidence="7">
    <location>
        <begin position="7"/>
        <end position="274"/>
    </location>
</feature>
<keyword evidence="9" id="KW-1185">Reference proteome</keyword>
<evidence type="ECO:0000256" key="2">
    <source>
        <dbReference type="ARBA" id="ARBA00009405"/>
    </source>
</evidence>
<evidence type="ECO:0000259" key="7">
    <source>
        <dbReference type="PROSITE" id="PS50991"/>
    </source>
</evidence>